<evidence type="ECO:0000313" key="4">
    <source>
        <dbReference type="Proteomes" id="UP000261340"/>
    </source>
</evidence>
<evidence type="ECO:0000313" key="3">
    <source>
        <dbReference type="Ensembl" id="ENSACIP00000030016.1"/>
    </source>
</evidence>
<reference evidence="3" key="2">
    <citation type="submission" date="2025-09" db="UniProtKB">
        <authorList>
            <consortium name="Ensembl"/>
        </authorList>
    </citation>
    <scope>IDENTIFICATION</scope>
</reference>
<reference evidence="3" key="1">
    <citation type="submission" date="2025-08" db="UniProtKB">
        <authorList>
            <consortium name="Ensembl"/>
        </authorList>
    </citation>
    <scope>IDENTIFICATION</scope>
</reference>
<dbReference type="InterPro" id="IPR003597">
    <property type="entry name" value="Ig_C1-set"/>
</dbReference>
<name>A0A3Q0TD18_AMPCI</name>
<proteinExistence type="predicted"/>
<protein>
    <recommendedName>
        <fullName evidence="2">Ig-like domain-containing protein</fullName>
    </recommendedName>
</protein>
<feature type="compositionally biased region" description="Pro residues" evidence="1">
    <location>
        <begin position="83"/>
        <end position="99"/>
    </location>
</feature>
<dbReference type="InterPro" id="IPR036179">
    <property type="entry name" value="Ig-like_dom_sf"/>
</dbReference>
<dbReference type="AlphaFoldDB" id="A0A3Q0TD18"/>
<evidence type="ECO:0000259" key="2">
    <source>
        <dbReference type="PROSITE" id="PS50835"/>
    </source>
</evidence>
<feature type="region of interest" description="Disordered" evidence="1">
    <location>
        <begin position="73"/>
        <end position="102"/>
    </location>
</feature>
<dbReference type="SUPFAM" id="SSF48726">
    <property type="entry name" value="Immunoglobulin"/>
    <property type="match status" value="1"/>
</dbReference>
<evidence type="ECO:0000256" key="1">
    <source>
        <dbReference type="SAM" id="MobiDB-lite"/>
    </source>
</evidence>
<dbReference type="Proteomes" id="UP000261340">
    <property type="component" value="Unplaced"/>
</dbReference>
<dbReference type="InterPro" id="IPR007110">
    <property type="entry name" value="Ig-like_dom"/>
</dbReference>
<dbReference type="Pfam" id="PF07654">
    <property type="entry name" value="C1-set"/>
    <property type="match status" value="1"/>
</dbReference>
<dbReference type="PROSITE" id="PS50835">
    <property type="entry name" value="IG_LIKE"/>
    <property type="match status" value="1"/>
</dbReference>
<feature type="domain" description="Ig-like" evidence="2">
    <location>
        <begin position="5"/>
        <end position="81"/>
    </location>
</feature>
<dbReference type="Gene3D" id="2.60.40.10">
    <property type="entry name" value="Immunoglobulins"/>
    <property type="match status" value="1"/>
</dbReference>
<dbReference type="GeneTree" id="ENSGT00940000174865"/>
<accession>A0A3Q0TD18</accession>
<dbReference type="InterPro" id="IPR013783">
    <property type="entry name" value="Ig-like_fold"/>
</dbReference>
<sequence length="115" mass="12440">VNTGPTVFLLIPCGSESGEMVTLGCLATGFNPSSVTFSWTKQGRPLREFNSAPLRRQDWDARQNFQCVASHAAGNAQTDITKPQPPTTPPTPTTTPTAPPALGTCRFFDFDFSYT</sequence>
<organism evidence="3 4">
    <name type="scientific">Amphilophus citrinellus</name>
    <name type="common">Midas cichlid</name>
    <name type="synonym">Cichlasoma citrinellum</name>
    <dbReference type="NCBI Taxonomy" id="61819"/>
    <lineage>
        <taxon>Eukaryota</taxon>
        <taxon>Metazoa</taxon>
        <taxon>Chordata</taxon>
        <taxon>Craniata</taxon>
        <taxon>Vertebrata</taxon>
        <taxon>Euteleostomi</taxon>
        <taxon>Actinopterygii</taxon>
        <taxon>Neopterygii</taxon>
        <taxon>Teleostei</taxon>
        <taxon>Neoteleostei</taxon>
        <taxon>Acanthomorphata</taxon>
        <taxon>Ovalentaria</taxon>
        <taxon>Cichlomorphae</taxon>
        <taxon>Cichliformes</taxon>
        <taxon>Cichlidae</taxon>
        <taxon>New World cichlids</taxon>
        <taxon>Cichlasomatinae</taxon>
        <taxon>Heroini</taxon>
        <taxon>Amphilophus</taxon>
    </lineage>
</organism>
<dbReference type="Ensembl" id="ENSACIT00000030804.1">
    <property type="protein sequence ID" value="ENSACIP00000030016.1"/>
    <property type="gene ID" value="ENSACIG00000023234.1"/>
</dbReference>
<keyword evidence="4" id="KW-1185">Reference proteome</keyword>